<protein>
    <submittedName>
        <fullName evidence="2">Outer membrane beta-barrel protein</fullName>
    </submittedName>
</protein>
<feature type="signal peptide" evidence="1">
    <location>
        <begin position="1"/>
        <end position="31"/>
    </location>
</feature>
<dbReference type="RefSeq" id="WP_386742412.1">
    <property type="nucleotide sequence ID" value="NZ_JBHRYA010000003.1"/>
</dbReference>
<name>A0ABV7XHR4_9GAMM</name>
<gene>
    <name evidence="2" type="ORF">ACFONC_03875</name>
</gene>
<organism evidence="2 3">
    <name type="scientific">Luteimonas soli</name>
    <dbReference type="NCBI Taxonomy" id="1648966"/>
    <lineage>
        <taxon>Bacteria</taxon>
        <taxon>Pseudomonadati</taxon>
        <taxon>Pseudomonadota</taxon>
        <taxon>Gammaproteobacteria</taxon>
        <taxon>Lysobacterales</taxon>
        <taxon>Lysobacteraceae</taxon>
        <taxon>Luteimonas</taxon>
    </lineage>
</organism>
<dbReference type="InterPro" id="IPR018759">
    <property type="entry name" value="BBP2_2"/>
</dbReference>
<dbReference type="SUPFAM" id="SSF56935">
    <property type="entry name" value="Porins"/>
    <property type="match status" value="1"/>
</dbReference>
<sequence length="442" mass="50352">MSRQPRRYPRLREFGVAALPLALVAALPCSAQSLRVDYVLGASVLHSDNVNLSDATPQSETVVSPEVNFEASQSSSSTSFRARGRIQYLSYVEDTFDDEARGEFAGQFTWMLLPQRLSLVVEDYLGQQPVDFTSGYSPSNQQQINVFTAGPSLFMRFGDAMRGQVDLRYSDTYAEETRDFNGNRYLAAGRLFRDLGTDQWVSMNVEASQVRFDLDAANTDYDRYDAFIRYRRESTRLNFDASLGYTRLDQNSAAGEESSPLARLQLDWQASPRSVISATAAYQFADTASDLISDSNRLDDLVIDDITTPTGLVGPAVYRQRRYELGYRFTEDLWNFQVRPYTERVDYNDPLLSGWTTRGAYLDLQYELRPRLNLGMSVVREDRDYLDIAREDRDTLASIELSYEFSSHLSGSLGWQRRDRESNIPGQDYRENVATISVAYRR</sequence>
<keyword evidence="1" id="KW-0732">Signal</keyword>
<keyword evidence="3" id="KW-1185">Reference proteome</keyword>
<dbReference type="EMBL" id="JBHRYA010000003">
    <property type="protein sequence ID" value="MFC3715286.1"/>
    <property type="molecule type" value="Genomic_DNA"/>
</dbReference>
<comment type="caution">
    <text evidence="2">The sequence shown here is derived from an EMBL/GenBank/DDBJ whole genome shotgun (WGS) entry which is preliminary data.</text>
</comment>
<dbReference type="Pfam" id="PF10082">
    <property type="entry name" value="BBP2_2"/>
    <property type="match status" value="1"/>
</dbReference>
<proteinExistence type="predicted"/>
<feature type="chain" id="PRO_5045141121" evidence="1">
    <location>
        <begin position="32"/>
        <end position="442"/>
    </location>
</feature>
<dbReference type="Proteomes" id="UP001595705">
    <property type="component" value="Unassembled WGS sequence"/>
</dbReference>
<reference evidence="3" key="1">
    <citation type="journal article" date="2019" name="Int. J. Syst. Evol. Microbiol.">
        <title>The Global Catalogue of Microorganisms (GCM) 10K type strain sequencing project: providing services to taxonomists for standard genome sequencing and annotation.</title>
        <authorList>
            <consortium name="The Broad Institute Genomics Platform"/>
            <consortium name="The Broad Institute Genome Sequencing Center for Infectious Disease"/>
            <person name="Wu L."/>
            <person name="Ma J."/>
        </authorList>
    </citation>
    <scope>NUCLEOTIDE SEQUENCE [LARGE SCALE GENOMIC DNA]</scope>
    <source>
        <strain evidence="3">KCTC 42441</strain>
    </source>
</reference>
<evidence type="ECO:0000313" key="3">
    <source>
        <dbReference type="Proteomes" id="UP001595705"/>
    </source>
</evidence>
<evidence type="ECO:0000313" key="2">
    <source>
        <dbReference type="EMBL" id="MFC3715286.1"/>
    </source>
</evidence>
<accession>A0ABV7XHR4</accession>
<evidence type="ECO:0000256" key="1">
    <source>
        <dbReference type="SAM" id="SignalP"/>
    </source>
</evidence>